<dbReference type="EC" id="3.1.3.5" evidence="9"/>
<evidence type="ECO:0000256" key="1">
    <source>
        <dbReference type="ARBA" id="ARBA00000815"/>
    </source>
</evidence>
<dbReference type="NCBIfam" id="TIGR00087">
    <property type="entry name" value="surE"/>
    <property type="match status" value="1"/>
</dbReference>
<comment type="function">
    <text evidence="9">Nucleotidase that shows phosphatase activity on nucleoside 5'-monophosphates.</text>
</comment>
<dbReference type="PANTHER" id="PTHR30457:SF12">
    <property type="entry name" value="5'_3'-NUCLEOTIDASE SURE"/>
    <property type="match status" value="1"/>
</dbReference>
<keyword evidence="7 9" id="KW-0547">Nucleotide-binding</keyword>
<feature type="binding site" evidence="9">
    <location>
        <position position="8"/>
    </location>
    <ligand>
        <name>a divalent metal cation</name>
        <dbReference type="ChEBI" id="CHEBI:60240"/>
    </ligand>
</feature>
<dbReference type="GO" id="GO:0008254">
    <property type="term" value="F:3'-nucleotidase activity"/>
    <property type="evidence" value="ECO:0007669"/>
    <property type="project" value="TreeGrafter"/>
</dbReference>
<feature type="binding site" evidence="9">
    <location>
        <position position="95"/>
    </location>
    <ligand>
        <name>a divalent metal cation</name>
        <dbReference type="ChEBI" id="CHEBI:60240"/>
    </ligand>
</feature>
<evidence type="ECO:0000256" key="6">
    <source>
        <dbReference type="ARBA" id="ARBA00022723"/>
    </source>
</evidence>
<keyword evidence="5 9" id="KW-0963">Cytoplasm</keyword>
<dbReference type="GO" id="GO:0004309">
    <property type="term" value="F:exopolyphosphatase activity"/>
    <property type="evidence" value="ECO:0007669"/>
    <property type="project" value="TreeGrafter"/>
</dbReference>
<dbReference type="GO" id="GO:0005737">
    <property type="term" value="C:cytoplasm"/>
    <property type="evidence" value="ECO:0007669"/>
    <property type="project" value="UniProtKB-SubCell"/>
</dbReference>
<reference evidence="11 12" key="1">
    <citation type="submission" date="2019-04" db="EMBL/GenBank/DDBJ databases">
        <title>Genome of a novel bacterium Candidatus Jettenia ecosi reconstructed from metagenome of an anammox bioreactor.</title>
        <authorList>
            <person name="Mardanov A.V."/>
            <person name="Beletsky A.V."/>
            <person name="Ravin N.V."/>
            <person name="Botchkova E.A."/>
            <person name="Litti Y.V."/>
            <person name="Nozhevnikova A.N."/>
        </authorList>
    </citation>
    <scope>NUCLEOTIDE SEQUENCE [LARGE SCALE GENOMIC DNA]</scope>
    <source>
        <strain evidence="11">J2</strain>
    </source>
</reference>
<dbReference type="EMBL" id="SULG01000039">
    <property type="protein sequence ID" value="TLD41689.1"/>
    <property type="molecule type" value="Genomic_DNA"/>
</dbReference>
<dbReference type="NCBIfam" id="NF001490">
    <property type="entry name" value="PRK00346.1-4"/>
    <property type="match status" value="1"/>
</dbReference>
<evidence type="ECO:0000256" key="3">
    <source>
        <dbReference type="ARBA" id="ARBA00004496"/>
    </source>
</evidence>
<dbReference type="InterPro" id="IPR036523">
    <property type="entry name" value="SurE-like_sf"/>
</dbReference>
<dbReference type="GO" id="GO:0008253">
    <property type="term" value="F:5'-nucleotidase activity"/>
    <property type="evidence" value="ECO:0007669"/>
    <property type="project" value="UniProtKB-UniRule"/>
</dbReference>
<feature type="domain" description="Survival protein SurE-like phosphatase/nucleotidase" evidence="10">
    <location>
        <begin position="3"/>
        <end position="187"/>
    </location>
</feature>
<comment type="subcellular location">
    <subcellularLocation>
        <location evidence="3 9">Cytoplasm</location>
    </subcellularLocation>
</comment>
<dbReference type="Pfam" id="PF01975">
    <property type="entry name" value="SurE"/>
    <property type="match status" value="1"/>
</dbReference>
<comment type="caution">
    <text evidence="11">The sequence shown here is derived from an EMBL/GenBank/DDBJ whole genome shotgun (WGS) entry which is preliminary data.</text>
</comment>
<dbReference type="HAMAP" id="MF_00060">
    <property type="entry name" value="SurE"/>
    <property type="match status" value="1"/>
</dbReference>
<evidence type="ECO:0000256" key="4">
    <source>
        <dbReference type="ARBA" id="ARBA00011062"/>
    </source>
</evidence>
<name>A0A533QBA9_9BACT</name>
<keyword evidence="8 9" id="KW-0378">Hydrolase</keyword>
<evidence type="ECO:0000256" key="7">
    <source>
        <dbReference type="ARBA" id="ARBA00022741"/>
    </source>
</evidence>
<dbReference type="InterPro" id="IPR030048">
    <property type="entry name" value="SurE"/>
</dbReference>
<proteinExistence type="inferred from homology"/>
<evidence type="ECO:0000313" key="12">
    <source>
        <dbReference type="Proteomes" id="UP000319783"/>
    </source>
</evidence>
<evidence type="ECO:0000256" key="8">
    <source>
        <dbReference type="ARBA" id="ARBA00022801"/>
    </source>
</evidence>
<feature type="binding site" evidence="9">
    <location>
        <position position="9"/>
    </location>
    <ligand>
        <name>a divalent metal cation</name>
        <dbReference type="ChEBI" id="CHEBI:60240"/>
    </ligand>
</feature>
<evidence type="ECO:0000313" key="11">
    <source>
        <dbReference type="EMBL" id="TLD41689.1"/>
    </source>
</evidence>
<organism evidence="11 12">
    <name type="scientific">Candidatus Jettenia ecosi</name>
    <dbReference type="NCBI Taxonomy" id="2494326"/>
    <lineage>
        <taxon>Bacteria</taxon>
        <taxon>Pseudomonadati</taxon>
        <taxon>Planctomycetota</taxon>
        <taxon>Candidatus Brocadiia</taxon>
        <taxon>Candidatus Brocadiales</taxon>
        <taxon>Candidatus Brocadiaceae</taxon>
        <taxon>Candidatus Jettenia</taxon>
    </lineage>
</organism>
<sequence>MKILLTNDDGIYAPGIAALKRSIQDLGDVTVVAPDIEQSGVGHSITFGHPLRIREVHLNNEFIGYGVNGSPADCVKLAIFEIMRGGPDIVISGLNMGANVGIHILYSGTVAAAVEAAIMGFPSIAVSFDISERYDDVNDASKVARNVIESITRHKLQKGALLNVNIPSCPSNQMKGIKITRQFAHDFRETFEKRKDPNGKDYYWLIGTNKSIHHEEGTDISAVNEGYISVTPLRYDLTDQYLYKKIEDWDWGSAPYERDNKKS</sequence>
<dbReference type="FunFam" id="3.40.1210.10:FF:000001">
    <property type="entry name" value="5'/3'-nucleotidase SurE"/>
    <property type="match status" value="1"/>
</dbReference>
<accession>A0A533QBA9</accession>
<dbReference type="InterPro" id="IPR002828">
    <property type="entry name" value="SurE-like_Pase/nucleotidase"/>
</dbReference>
<comment type="similarity">
    <text evidence="4 9">Belongs to the SurE nucleotidase family.</text>
</comment>
<comment type="cofactor">
    <cofactor evidence="2">
        <name>Mg(2+)</name>
        <dbReference type="ChEBI" id="CHEBI:18420"/>
    </cofactor>
</comment>
<dbReference type="Gene3D" id="3.40.1210.10">
    <property type="entry name" value="Survival protein SurE-like phosphatase/nucleotidase"/>
    <property type="match status" value="1"/>
</dbReference>
<evidence type="ECO:0000256" key="5">
    <source>
        <dbReference type="ARBA" id="ARBA00022490"/>
    </source>
</evidence>
<evidence type="ECO:0000259" key="10">
    <source>
        <dbReference type="Pfam" id="PF01975"/>
    </source>
</evidence>
<comment type="cofactor">
    <cofactor evidence="9">
        <name>a divalent metal cation</name>
        <dbReference type="ChEBI" id="CHEBI:60240"/>
    </cofactor>
    <text evidence="9">Binds 1 divalent metal cation per subunit.</text>
</comment>
<evidence type="ECO:0000256" key="9">
    <source>
        <dbReference type="HAMAP-Rule" id="MF_00060"/>
    </source>
</evidence>
<dbReference type="PANTHER" id="PTHR30457">
    <property type="entry name" value="5'-NUCLEOTIDASE SURE"/>
    <property type="match status" value="1"/>
</dbReference>
<evidence type="ECO:0000256" key="2">
    <source>
        <dbReference type="ARBA" id="ARBA00001946"/>
    </source>
</evidence>
<keyword evidence="6 9" id="KW-0479">Metal-binding</keyword>
<feature type="binding site" evidence="9">
    <location>
        <position position="39"/>
    </location>
    <ligand>
        <name>a divalent metal cation</name>
        <dbReference type="ChEBI" id="CHEBI:60240"/>
    </ligand>
</feature>
<dbReference type="GO" id="GO:0000166">
    <property type="term" value="F:nucleotide binding"/>
    <property type="evidence" value="ECO:0007669"/>
    <property type="project" value="UniProtKB-KW"/>
</dbReference>
<comment type="catalytic activity">
    <reaction evidence="1 9">
        <text>a ribonucleoside 5'-phosphate + H2O = a ribonucleoside + phosphate</text>
        <dbReference type="Rhea" id="RHEA:12484"/>
        <dbReference type="ChEBI" id="CHEBI:15377"/>
        <dbReference type="ChEBI" id="CHEBI:18254"/>
        <dbReference type="ChEBI" id="CHEBI:43474"/>
        <dbReference type="ChEBI" id="CHEBI:58043"/>
        <dbReference type="EC" id="3.1.3.5"/>
    </reaction>
</comment>
<dbReference type="NCBIfam" id="NF001492">
    <property type="entry name" value="PRK00346.2-2"/>
    <property type="match status" value="1"/>
</dbReference>
<dbReference type="GO" id="GO:0046872">
    <property type="term" value="F:metal ion binding"/>
    <property type="evidence" value="ECO:0007669"/>
    <property type="project" value="UniProtKB-UniRule"/>
</dbReference>
<dbReference type="Proteomes" id="UP000319783">
    <property type="component" value="Unassembled WGS sequence"/>
</dbReference>
<dbReference type="SUPFAM" id="SSF64167">
    <property type="entry name" value="SurE-like"/>
    <property type="match status" value="1"/>
</dbReference>
<gene>
    <name evidence="9" type="primary">surE</name>
    <name evidence="11" type="ORF">JETT_2050</name>
</gene>
<dbReference type="AlphaFoldDB" id="A0A533QBA9"/>
<protein>
    <recommendedName>
        <fullName evidence="9">5'-nucleotidase SurE</fullName>
        <ecNumber evidence="9">3.1.3.5</ecNumber>
    </recommendedName>
    <alternativeName>
        <fullName evidence="9">Nucleoside 5'-monophosphate phosphohydrolase</fullName>
    </alternativeName>
</protein>